<dbReference type="OMA" id="MYVTDGD"/>
<dbReference type="PANTHER" id="PTHR14614">
    <property type="entry name" value="HEPATOCELLULAR CARCINOMA-ASSOCIATED ANTIGEN"/>
    <property type="match status" value="1"/>
</dbReference>
<dbReference type="KEGG" id="lel:PVL30_001193"/>
<dbReference type="EMBL" id="CH981524">
    <property type="protein sequence ID" value="EDK43046.1"/>
    <property type="molecule type" value="Genomic_DNA"/>
</dbReference>
<dbReference type="InterPro" id="IPR019410">
    <property type="entry name" value="Methyltransf_16"/>
</dbReference>
<evidence type="ECO:0000313" key="2">
    <source>
        <dbReference type="Proteomes" id="UP000001996"/>
    </source>
</evidence>
<dbReference type="eggNOG" id="KOG2497">
    <property type="taxonomic scope" value="Eukaryota"/>
</dbReference>
<dbReference type="OrthoDB" id="194386at2759"/>
<protein>
    <submittedName>
        <fullName evidence="1">Uncharacterized protein</fullName>
    </submittedName>
</protein>
<dbReference type="GO" id="GO:0008757">
    <property type="term" value="F:S-adenosylmethionine-dependent methyltransferase activity"/>
    <property type="evidence" value="ECO:0007669"/>
    <property type="project" value="UniProtKB-ARBA"/>
</dbReference>
<name>A5DV38_LODEL</name>
<dbReference type="PANTHER" id="PTHR14614:SF130">
    <property type="entry name" value="PROTEIN-LYSINE N-METHYLTRANSFERASE EEF2KMT"/>
    <property type="match status" value="1"/>
</dbReference>
<reference evidence="1 2" key="1">
    <citation type="journal article" date="2009" name="Nature">
        <title>Evolution of pathogenicity and sexual reproduction in eight Candida genomes.</title>
        <authorList>
            <person name="Butler G."/>
            <person name="Rasmussen M.D."/>
            <person name="Lin M.F."/>
            <person name="Santos M.A."/>
            <person name="Sakthikumar S."/>
            <person name="Munro C.A."/>
            <person name="Rheinbay E."/>
            <person name="Grabherr M."/>
            <person name="Forche A."/>
            <person name="Reedy J.L."/>
            <person name="Agrafioti I."/>
            <person name="Arnaud M.B."/>
            <person name="Bates S."/>
            <person name="Brown A.J."/>
            <person name="Brunke S."/>
            <person name="Costanzo M.C."/>
            <person name="Fitzpatrick D.A."/>
            <person name="de Groot P.W."/>
            <person name="Harris D."/>
            <person name="Hoyer L.L."/>
            <person name="Hube B."/>
            <person name="Klis F.M."/>
            <person name="Kodira C."/>
            <person name="Lennard N."/>
            <person name="Logue M.E."/>
            <person name="Martin R."/>
            <person name="Neiman A.M."/>
            <person name="Nikolaou E."/>
            <person name="Quail M.A."/>
            <person name="Quinn J."/>
            <person name="Santos M.C."/>
            <person name="Schmitzberger F.F."/>
            <person name="Sherlock G."/>
            <person name="Shah P."/>
            <person name="Silverstein K.A."/>
            <person name="Skrzypek M.S."/>
            <person name="Soll D."/>
            <person name="Staggs R."/>
            <person name="Stansfield I."/>
            <person name="Stumpf M.P."/>
            <person name="Sudbery P.E."/>
            <person name="Srikantha T."/>
            <person name="Zeng Q."/>
            <person name="Berman J."/>
            <person name="Berriman M."/>
            <person name="Heitman J."/>
            <person name="Gow N.A."/>
            <person name="Lorenz M.C."/>
            <person name="Birren B.W."/>
            <person name="Kellis M."/>
            <person name="Cuomo C.A."/>
        </authorList>
    </citation>
    <scope>NUCLEOTIDE SEQUENCE [LARGE SCALE GENOMIC DNA]</scope>
    <source>
        <strain evidence="2">ATCC 11503 / BCRC 21390 / CBS 2605 / JCM 1781 / NBRC 1676 / NRRL YB-4239</strain>
    </source>
</reference>
<accession>A5DV38</accession>
<evidence type="ECO:0000313" key="1">
    <source>
        <dbReference type="EMBL" id="EDK43046.1"/>
    </source>
</evidence>
<keyword evidence="2" id="KW-1185">Reference proteome</keyword>
<proteinExistence type="predicted"/>
<dbReference type="GeneID" id="5235172"/>
<dbReference type="InterPro" id="IPR029063">
    <property type="entry name" value="SAM-dependent_MTases_sf"/>
</dbReference>
<dbReference type="HOGENOM" id="CLU_038942_1_1_1"/>
<dbReference type="GO" id="GO:0005737">
    <property type="term" value="C:cytoplasm"/>
    <property type="evidence" value="ECO:0007669"/>
    <property type="project" value="TreeGrafter"/>
</dbReference>
<gene>
    <name evidence="1" type="ORF">LELG_01224</name>
</gene>
<dbReference type="SUPFAM" id="SSF53335">
    <property type="entry name" value="S-adenosyl-L-methionine-dependent methyltransferases"/>
    <property type="match status" value="1"/>
</dbReference>
<dbReference type="FunCoup" id="A5DV38">
    <property type="interactions" value="486"/>
</dbReference>
<dbReference type="Gene3D" id="3.40.50.150">
    <property type="entry name" value="Vaccinia Virus protein VP39"/>
    <property type="match status" value="1"/>
</dbReference>
<dbReference type="InParanoid" id="A5DV38"/>
<organism evidence="1 2">
    <name type="scientific">Lodderomyces elongisporus (strain ATCC 11503 / CBS 2605 / JCM 1781 / NBRC 1676 / NRRL YB-4239)</name>
    <name type="common">Yeast</name>
    <name type="synonym">Saccharomyces elongisporus</name>
    <dbReference type="NCBI Taxonomy" id="379508"/>
    <lineage>
        <taxon>Eukaryota</taxon>
        <taxon>Fungi</taxon>
        <taxon>Dikarya</taxon>
        <taxon>Ascomycota</taxon>
        <taxon>Saccharomycotina</taxon>
        <taxon>Pichiomycetes</taxon>
        <taxon>Debaryomycetaceae</taxon>
        <taxon>Candida/Lodderomyces clade</taxon>
        <taxon>Lodderomyces</taxon>
    </lineage>
</organism>
<sequence length="336" mass="37833">MNRLKAHINQRVPVKELPIIKEILNYECQLEVVKFVRLRIEINPYYFKCFLKLYISEIELVQEETSDELYELFVDPQILNSKELDVDVPEIISYNVGGFSTGGDGDGDGDCKKKNQTILVEETPKLISGNNTTGLRTWEAALYLANCLQDSAIVNSLLPSGLDQSKTILELGCGTGLLGLSLAKSQKIYNSGTKTPSKIIMTDGSMAVFENSHSMLNLNSIDSSLVQFRQLIWGEDLALAENVDVVVGADITYDSRILEPLCKTIDDLFRNHGLQTALISATIRNAKTIESWEKELNIWFEKRWNVPVVEKQPGNIKSACYFSTNTPEIRIYRITR</sequence>
<dbReference type="VEuPathDB" id="FungiDB:LELG_01224"/>
<dbReference type="Proteomes" id="UP000001996">
    <property type="component" value="Unassembled WGS sequence"/>
</dbReference>
<dbReference type="AlphaFoldDB" id="A5DV38"/>
<dbReference type="STRING" id="379508.A5DV38"/>
<dbReference type="Pfam" id="PF10294">
    <property type="entry name" value="Methyltransf_16"/>
    <property type="match status" value="1"/>
</dbReference>